<accession>A0A6M7UUC9</accession>
<proteinExistence type="predicted"/>
<dbReference type="InterPro" id="IPR009057">
    <property type="entry name" value="Homeodomain-like_sf"/>
</dbReference>
<keyword evidence="3" id="KW-0804">Transcription</keyword>
<evidence type="ECO:0000256" key="2">
    <source>
        <dbReference type="ARBA" id="ARBA00023125"/>
    </source>
</evidence>
<dbReference type="InterPro" id="IPR052158">
    <property type="entry name" value="INH-QAR"/>
</dbReference>
<dbReference type="GO" id="GO:0003700">
    <property type="term" value="F:DNA-binding transcription factor activity"/>
    <property type="evidence" value="ECO:0007669"/>
    <property type="project" value="InterPro"/>
</dbReference>
<dbReference type="Proteomes" id="UP000503339">
    <property type="component" value="Chromosome"/>
</dbReference>
<dbReference type="Pfam" id="PF01965">
    <property type="entry name" value="DJ-1_PfpI"/>
    <property type="match status" value="1"/>
</dbReference>
<dbReference type="InterPro" id="IPR018060">
    <property type="entry name" value="HTH_AraC"/>
</dbReference>
<dbReference type="RefSeq" id="WP_064989924.1">
    <property type="nucleotide sequence ID" value="NZ_CP033361.1"/>
</dbReference>
<evidence type="ECO:0000313" key="6">
    <source>
        <dbReference type="Proteomes" id="UP000503339"/>
    </source>
</evidence>
<evidence type="ECO:0000256" key="1">
    <source>
        <dbReference type="ARBA" id="ARBA00023015"/>
    </source>
</evidence>
<dbReference type="AlphaFoldDB" id="A0A6M7UUC9"/>
<dbReference type="Gene3D" id="1.10.10.60">
    <property type="entry name" value="Homeodomain-like"/>
    <property type="match status" value="1"/>
</dbReference>
<dbReference type="SUPFAM" id="SSF46689">
    <property type="entry name" value="Homeodomain-like"/>
    <property type="match status" value="2"/>
</dbReference>
<dbReference type="PANTHER" id="PTHR43130:SF3">
    <property type="entry name" value="HTH-TYPE TRANSCRIPTIONAL REGULATOR RV1931C"/>
    <property type="match status" value="1"/>
</dbReference>
<dbReference type="SMART" id="SM00342">
    <property type="entry name" value="HTH_ARAC"/>
    <property type="match status" value="1"/>
</dbReference>
<dbReference type="KEGG" id="merd:EB233_06750"/>
<dbReference type="EMBL" id="CP033361">
    <property type="protein sequence ID" value="QKC79647.1"/>
    <property type="molecule type" value="Genomic_DNA"/>
</dbReference>
<evidence type="ECO:0000313" key="5">
    <source>
        <dbReference type="EMBL" id="QKC79647.1"/>
    </source>
</evidence>
<dbReference type="PANTHER" id="PTHR43130">
    <property type="entry name" value="ARAC-FAMILY TRANSCRIPTIONAL REGULATOR"/>
    <property type="match status" value="1"/>
</dbReference>
<feature type="domain" description="HTH araC/xylS-type" evidence="4">
    <location>
        <begin position="231"/>
        <end position="329"/>
    </location>
</feature>
<organism evidence="5 6">
    <name type="scientific">Mesorhizobium erdmanii</name>
    <dbReference type="NCBI Taxonomy" id="1777866"/>
    <lineage>
        <taxon>Bacteria</taxon>
        <taxon>Pseudomonadati</taxon>
        <taxon>Pseudomonadota</taxon>
        <taxon>Alphaproteobacteria</taxon>
        <taxon>Hyphomicrobiales</taxon>
        <taxon>Phyllobacteriaceae</taxon>
        <taxon>Mesorhizobium</taxon>
    </lineage>
</organism>
<dbReference type="Gene3D" id="3.40.50.880">
    <property type="match status" value="1"/>
</dbReference>
<dbReference type="PROSITE" id="PS01124">
    <property type="entry name" value="HTH_ARAC_FAMILY_2"/>
    <property type="match status" value="1"/>
</dbReference>
<name>A0A6M7UUC9_9HYPH</name>
<evidence type="ECO:0000256" key="3">
    <source>
        <dbReference type="ARBA" id="ARBA00023163"/>
    </source>
</evidence>
<sequence>MPNMPLANPRPISSPLANRLVVAVAYDGLCTFEFGVAAEMFALPRPEMGADWYRFAVAGIDAGEMRAMGGVRIVADGGPDLIGEAGTVIVPGWRGVDCPVPPLLIEALRKANARGARILSICSGVFVLAAAGLLAGKKATTHWRYSERLREMYPDIAVVPDVLYIDEGSVLTSAGSAAGIDLCLHLVRRDFGTKAANMVARRLVVPPHRDGGQAQYVESSVPEIHERSRLGPLIDRMRADISADYPVAILAGLAGMSERTFLRRFAAATGVTPARWLLSERLSRARTLLEDTDMPIERIAETAGFGAAATLRHHFRQQFSTTPAAYRARFGANASST</sequence>
<dbReference type="InterPro" id="IPR002818">
    <property type="entry name" value="DJ-1/PfpI"/>
</dbReference>
<dbReference type="PROSITE" id="PS00041">
    <property type="entry name" value="HTH_ARAC_FAMILY_1"/>
    <property type="match status" value="1"/>
</dbReference>
<keyword evidence="1" id="KW-0805">Transcription regulation</keyword>
<dbReference type="InterPro" id="IPR029062">
    <property type="entry name" value="Class_I_gatase-like"/>
</dbReference>
<dbReference type="CDD" id="cd03137">
    <property type="entry name" value="GATase1_AraC_1"/>
    <property type="match status" value="1"/>
</dbReference>
<keyword evidence="6" id="KW-1185">Reference proteome</keyword>
<protein>
    <submittedName>
        <fullName evidence="5">Transcriptional regulator FtrA</fullName>
    </submittedName>
</protein>
<dbReference type="NCBIfam" id="NF006902">
    <property type="entry name" value="PRK09393.1"/>
    <property type="match status" value="1"/>
</dbReference>
<gene>
    <name evidence="5" type="primary">ftrA</name>
    <name evidence="5" type="ORF">EB233_06750</name>
</gene>
<dbReference type="InterPro" id="IPR018062">
    <property type="entry name" value="HTH_AraC-typ_CS"/>
</dbReference>
<dbReference type="GO" id="GO:0043565">
    <property type="term" value="F:sequence-specific DNA binding"/>
    <property type="evidence" value="ECO:0007669"/>
    <property type="project" value="InterPro"/>
</dbReference>
<keyword evidence="2" id="KW-0238">DNA-binding</keyword>
<reference evidence="5 6" key="1">
    <citation type="submission" date="2018-10" db="EMBL/GenBank/DDBJ databases">
        <authorList>
            <person name="Perry B.J."/>
            <person name="Sullivan J.T."/>
            <person name="Murphy R.J.T."/>
            <person name="Ramsay J.P."/>
            <person name="Ronson C.W."/>
        </authorList>
    </citation>
    <scope>NUCLEOTIDE SEQUENCE [LARGE SCALE GENOMIC DNA]</scope>
    <source>
        <strain evidence="5 6">NZP2014</strain>
    </source>
</reference>
<evidence type="ECO:0000259" key="4">
    <source>
        <dbReference type="PROSITE" id="PS01124"/>
    </source>
</evidence>
<dbReference type="SUPFAM" id="SSF52317">
    <property type="entry name" value="Class I glutamine amidotransferase-like"/>
    <property type="match status" value="1"/>
</dbReference>
<dbReference type="Pfam" id="PF12833">
    <property type="entry name" value="HTH_18"/>
    <property type="match status" value="1"/>
</dbReference>